<keyword evidence="2" id="KW-1185">Reference proteome</keyword>
<comment type="caution">
    <text evidence="1">The sequence shown here is derived from an EMBL/GenBank/DDBJ whole genome shotgun (WGS) entry which is preliminary data.</text>
</comment>
<evidence type="ECO:0000313" key="1">
    <source>
        <dbReference type="EMBL" id="KAI9510869.1"/>
    </source>
</evidence>
<dbReference type="EMBL" id="JAGFNK010000032">
    <property type="protein sequence ID" value="KAI9510869.1"/>
    <property type="molecule type" value="Genomic_DNA"/>
</dbReference>
<evidence type="ECO:0000313" key="2">
    <source>
        <dbReference type="Proteomes" id="UP001207468"/>
    </source>
</evidence>
<sequence>MSGAQHPRKSRLPTPRREAAHGPSINSRPRRRSQSFYRTRPCLGQRRRTAARTWWQNMMTLGFFWLADEVIQDHMSTIGNGMNTYQNLLATTCRRTLRLSTPGLAAHHSLRRQCLDAAILSSSPLNTMKPTPLQAQQRNNNINNSSVWRYRYTTTQQSTTSHRITHKYVESSTLQTMKKDFSKWVVLSGSAITVLWISE</sequence>
<accession>A0ACC0UII9</accession>
<organism evidence="1 2">
    <name type="scientific">Russula earlei</name>
    <dbReference type="NCBI Taxonomy" id="71964"/>
    <lineage>
        <taxon>Eukaryota</taxon>
        <taxon>Fungi</taxon>
        <taxon>Dikarya</taxon>
        <taxon>Basidiomycota</taxon>
        <taxon>Agaricomycotina</taxon>
        <taxon>Agaricomycetes</taxon>
        <taxon>Russulales</taxon>
        <taxon>Russulaceae</taxon>
        <taxon>Russula</taxon>
    </lineage>
</organism>
<protein>
    <submittedName>
        <fullName evidence="1">Uncharacterized protein</fullName>
    </submittedName>
</protein>
<reference evidence="1" key="1">
    <citation type="submission" date="2021-03" db="EMBL/GenBank/DDBJ databases">
        <title>Evolutionary priming and transition to the ectomycorrhizal habit in an iconic lineage of mushroom-forming fungi: is preadaptation a requirement?</title>
        <authorList>
            <consortium name="DOE Joint Genome Institute"/>
            <person name="Looney B.P."/>
            <person name="Miyauchi S."/>
            <person name="Morin E."/>
            <person name="Drula E."/>
            <person name="Courty P.E."/>
            <person name="Chicoki N."/>
            <person name="Fauchery L."/>
            <person name="Kohler A."/>
            <person name="Kuo A."/>
            <person name="LaButti K."/>
            <person name="Pangilinan J."/>
            <person name="Lipzen A."/>
            <person name="Riley R."/>
            <person name="Andreopoulos W."/>
            <person name="He G."/>
            <person name="Johnson J."/>
            <person name="Barry K.W."/>
            <person name="Grigoriev I.V."/>
            <person name="Nagy L."/>
            <person name="Hibbett D."/>
            <person name="Henrissat B."/>
            <person name="Matheny P.B."/>
            <person name="Labbe J."/>
            <person name="Martin A.F."/>
        </authorList>
    </citation>
    <scope>NUCLEOTIDE SEQUENCE</scope>
    <source>
        <strain evidence="1">BPL698</strain>
    </source>
</reference>
<gene>
    <name evidence="1" type="ORF">F5148DRAFT_1175610</name>
</gene>
<name>A0ACC0UII9_9AGAM</name>
<proteinExistence type="predicted"/>
<dbReference type="Proteomes" id="UP001207468">
    <property type="component" value="Unassembled WGS sequence"/>
</dbReference>